<dbReference type="RefSeq" id="WP_180567426.1">
    <property type="nucleotide sequence ID" value="NZ_JACCKB010000005.1"/>
</dbReference>
<dbReference type="GO" id="GO:0006107">
    <property type="term" value="P:oxaloacetate metabolic process"/>
    <property type="evidence" value="ECO:0007669"/>
    <property type="project" value="TreeGrafter"/>
</dbReference>
<feature type="binding site" evidence="4">
    <location>
        <position position="161"/>
    </location>
    <ligand>
        <name>Mg(2+)</name>
        <dbReference type="ChEBI" id="CHEBI:18420"/>
    </ligand>
</feature>
<evidence type="ECO:0000256" key="2">
    <source>
        <dbReference type="ARBA" id="ARBA00022723"/>
    </source>
</evidence>
<dbReference type="InterPro" id="IPR015813">
    <property type="entry name" value="Pyrv/PenolPyrv_kinase-like_dom"/>
</dbReference>
<dbReference type="Proteomes" id="UP000569732">
    <property type="component" value="Unassembled WGS sequence"/>
</dbReference>
<dbReference type="SUPFAM" id="SSF51621">
    <property type="entry name" value="Phosphoenolpyruvate/pyruvate domain"/>
    <property type="match status" value="1"/>
</dbReference>
<gene>
    <name evidence="5" type="ORF">H0A36_05165</name>
</gene>
<dbReference type="PANTHER" id="PTHR32308">
    <property type="entry name" value="LYASE BETA SUBUNIT, PUTATIVE (AFU_ORTHOLOGUE AFUA_4G13030)-RELATED"/>
    <property type="match status" value="1"/>
</dbReference>
<name>A0A853I622_9GAMM</name>
<dbReference type="GO" id="GO:0000287">
    <property type="term" value="F:magnesium ion binding"/>
    <property type="evidence" value="ECO:0007669"/>
    <property type="project" value="TreeGrafter"/>
</dbReference>
<protein>
    <submittedName>
        <fullName evidence="5">HpcH/HpaI aldolase/citrate lyase family protein</fullName>
    </submittedName>
</protein>
<evidence type="ECO:0000313" key="6">
    <source>
        <dbReference type="Proteomes" id="UP000569732"/>
    </source>
</evidence>
<dbReference type="Pfam" id="PF15617">
    <property type="entry name" value="C-C_Bond_Lyase"/>
    <property type="match status" value="1"/>
</dbReference>
<reference evidence="5 6" key="1">
    <citation type="submission" date="2020-07" db="EMBL/GenBank/DDBJ databases">
        <title>Endozoicomonas sp. nov., isolated from sediment.</title>
        <authorList>
            <person name="Gu T."/>
        </authorList>
    </citation>
    <scope>NUCLEOTIDE SEQUENCE [LARGE SCALE GENOMIC DNA]</scope>
    <source>
        <strain evidence="5 6">SM1973</strain>
    </source>
</reference>
<keyword evidence="6" id="KW-1185">Reference proteome</keyword>
<dbReference type="InterPro" id="IPR011206">
    <property type="entry name" value="Citrate_lyase_beta/mcl1/mcl2"/>
</dbReference>
<organism evidence="5 6">
    <name type="scientific">Spartinivicinus marinus</name>
    <dbReference type="NCBI Taxonomy" id="2994442"/>
    <lineage>
        <taxon>Bacteria</taxon>
        <taxon>Pseudomonadati</taxon>
        <taxon>Pseudomonadota</taxon>
        <taxon>Gammaproteobacteria</taxon>
        <taxon>Oceanospirillales</taxon>
        <taxon>Zooshikellaceae</taxon>
        <taxon>Spartinivicinus</taxon>
    </lineage>
</organism>
<sequence>MKKHAEQLYYRLGATLYMPAIRPDLAQRLTTTQAGSVVLCTEDAISESQIEDALKNINKLLMSFPQINTNVFIRARSPQVLANLLALDTIDHIKGFVIPKIDHSNVHEYKEAVEDSGKNTFYLMPTIETEIAFDNQELIRLRKFIDTFPVGIPCFRIGGNDLLSLLGIKRPDYVTIYETPVRIAIDNCITAFRPFGYQLSAPVFEYIDDKNLPLLKKELMLDRAYGFLNKTAIHPVQVDLIQEILSVKNEELDLAKKIILHQDKAVFKADGQMCEPSTHINWAKKMLAIDRR</sequence>
<dbReference type="EMBL" id="JACCKB010000005">
    <property type="protein sequence ID" value="NYZ65391.1"/>
    <property type="molecule type" value="Genomic_DNA"/>
</dbReference>
<comment type="caution">
    <text evidence="5">The sequence shown here is derived from an EMBL/GenBank/DDBJ whole genome shotgun (WGS) entry which is preliminary data.</text>
</comment>
<dbReference type="InterPro" id="IPR039480">
    <property type="entry name" value="C-C_Bond_Lyase-like"/>
</dbReference>
<keyword evidence="5" id="KW-0456">Lyase</keyword>
<dbReference type="InterPro" id="IPR040442">
    <property type="entry name" value="Pyrv_kinase-like_dom_sf"/>
</dbReference>
<dbReference type="GO" id="GO:0016829">
    <property type="term" value="F:lyase activity"/>
    <property type="evidence" value="ECO:0007669"/>
    <property type="project" value="UniProtKB-KW"/>
</dbReference>
<proteinExistence type="predicted"/>
<dbReference type="AlphaFoldDB" id="A0A853I622"/>
<accession>A0A853I622</accession>
<dbReference type="PIRSF" id="PIRSF015582">
    <property type="entry name" value="Cit_lyase_B"/>
    <property type="match status" value="1"/>
</dbReference>
<dbReference type="Gene3D" id="3.20.20.60">
    <property type="entry name" value="Phosphoenolpyruvate-binding domains"/>
    <property type="match status" value="1"/>
</dbReference>
<evidence type="ECO:0000256" key="4">
    <source>
        <dbReference type="PIRSR" id="PIRSR015582-2"/>
    </source>
</evidence>
<evidence type="ECO:0000256" key="1">
    <source>
        <dbReference type="ARBA" id="ARBA00001946"/>
    </source>
</evidence>
<dbReference type="PANTHER" id="PTHR32308:SF10">
    <property type="entry name" value="CITRATE LYASE SUBUNIT BETA"/>
    <property type="match status" value="1"/>
</dbReference>
<keyword evidence="2 4" id="KW-0479">Metal-binding</keyword>
<keyword evidence="3 4" id="KW-0460">Magnesium</keyword>
<evidence type="ECO:0000313" key="5">
    <source>
        <dbReference type="EMBL" id="NYZ65391.1"/>
    </source>
</evidence>
<comment type="cofactor">
    <cofactor evidence="1">
        <name>Mg(2+)</name>
        <dbReference type="ChEBI" id="CHEBI:18420"/>
    </cofactor>
</comment>
<evidence type="ECO:0000256" key="3">
    <source>
        <dbReference type="ARBA" id="ARBA00022842"/>
    </source>
</evidence>